<evidence type="ECO:0000256" key="9">
    <source>
        <dbReference type="ARBA" id="ARBA00022976"/>
    </source>
</evidence>
<dbReference type="GO" id="GO:0046922">
    <property type="term" value="F:peptide-O-fucosyltransferase activity"/>
    <property type="evidence" value="ECO:0007669"/>
    <property type="project" value="UniProtKB-EC"/>
</dbReference>
<dbReference type="WBParaSite" id="nRc.2.0.1.t47998-RA">
    <property type="protein sequence ID" value="nRc.2.0.1.t47998-RA"/>
    <property type="gene ID" value="nRc.2.0.1.g47998"/>
</dbReference>
<dbReference type="Pfam" id="PF10250">
    <property type="entry name" value="O-FucT"/>
    <property type="match status" value="1"/>
</dbReference>
<evidence type="ECO:0000256" key="16">
    <source>
        <dbReference type="ARBA" id="ARBA00048647"/>
    </source>
</evidence>
<evidence type="ECO:0000256" key="14">
    <source>
        <dbReference type="ARBA" id="ARBA00033080"/>
    </source>
</evidence>
<dbReference type="Gene3D" id="3.40.50.11350">
    <property type="match status" value="1"/>
</dbReference>
<evidence type="ECO:0000256" key="6">
    <source>
        <dbReference type="ARBA" id="ARBA00022676"/>
    </source>
</evidence>
<keyword evidence="13" id="KW-0119">Carbohydrate metabolism</keyword>
<keyword evidence="8" id="KW-0256">Endoplasmic reticulum</keyword>
<evidence type="ECO:0000256" key="10">
    <source>
        <dbReference type="ARBA" id="ARBA00023157"/>
    </source>
</evidence>
<keyword evidence="9" id="KW-0914">Notch signaling pathway</keyword>
<dbReference type="EC" id="2.4.1.221" evidence="4"/>
<evidence type="ECO:0000256" key="13">
    <source>
        <dbReference type="ARBA" id="ARBA00023277"/>
    </source>
</evidence>
<evidence type="ECO:0000256" key="3">
    <source>
        <dbReference type="ARBA" id="ARBA00010626"/>
    </source>
</evidence>
<comment type="catalytic activity">
    <reaction evidence="16">
        <text>L-seryl-[protein] + GDP-beta-L-fucose = 3-O-(alpha-L-fucosyl)-L-seryl-[protein] + GDP + H(+)</text>
        <dbReference type="Rhea" id="RHEA:63644"/>
        <dbReference type="Rhea" id="RHEA-COMP:9863"/>
        <dbReference type="Rhea" id="RHEA-COMP:17914"/>
        <dbReference type="ChEBI" id="CHEBI:15378"/>
        <dbReference type="ChEBI" id="CHEBI:29999"/>
        <dbReference type="ChEBI" id="CHEBI:57273"/>
        <dbReference type="ChEBI" id="CHEBI:58189"/>
        <dbReference type="ChEBI" id="CHEBI:189632"/>
        <dbReference type="EC" id="2.4.1.221"/>
    </reaction>
    <physiologicalReaction direction="left-to-right" evidence="16">
        <dbReference type="Rhea" id="RHEA:63645"/>
    </physiologicalReaction>
</comment>
<evidence type="ECO:0000256" key="11">
    <source>
        <dbReference type="ARBA" id="ARBA00023180"/>
    </source>
</evidence>
<dbReference type="InterPro" id="IPR039922">
    <property type="entry name" value="POFUT1"/>
</dbReference>
<comment type="similarity">
    <text evidence="3">Belongs to the glycosyltransferase 65 family.</text>
</comment>
<dbReference type="PANTHER" id="PTHR21420">
    <property type="entry name" value="GDP-FUCOSE PROTEIN O-FUCOSYLTRANSFERASE 1"/>
    <property type="match status" value="1"/>
</dbReference>
<evidence type="ECO:0000256" key="12">
    <source>
        <dbReference type="ARBA" id="ARBA00023253"/>
    </source>
</evidence>
<evidence type="ECO:0000256" key="5">
    <source>
        <dbReference type="ARBA" id="ARBA00021745"/>
    </source>
</evidence>
<dbReference type="InterPro" id="IPR019378">
    <property type="entry name" value="GDP-Fuc_O-FucTrfase"/>
</dbReference>
<dbReference type="GO" id="GO:0006004">
    <property type="term" value="P:fucose metabolic process"/>
    <property type="evidence" value="ECO:0007669"/>
    <property type="project" value="UniProtKB-KW"/>
</dbReference>
<proteinExistence type="inferred from homology"/>
<dbReference type="PANTHER" id="PTHR21420:SF10">
    <property type="entry name" value="GDP-FUCOSE PROTEIN O-FUCOSYLTRANSFERASE 1"/>
    <property type="match status" value="1"/>
</dbReference>
<protein>
    <recommendedName>
        <fullName evidence="5">GDP-fucose protein O-fucosyltransferase 1</fullName>
        <ecNumber evidence="4">2.4.1.221</ecNumber>
    </recommendedName>
    <alternativeName>
        <fullName evidence="14">Peptide-O-fucosyltransferase 1</fullName>
    </alternativeName>
</protein>
<keyword evidence="10" id="KW-1015">Disulfide bond</keyword>
<keyword evidence="17" id="KW-1185">Reference proteome</keyword>
<comment type="subcellular location">
    <subcellularLocation>
        <location evidence="1">Endoplasmic reticulum</location>
    </subcellularLocation>
</comment>
<evidence type="ECO:0000256" key="8">
    <source>
        <dbReference type="ARBA" id="ARBA00022824"/>
    </source>
</evidence>
<evidence type="ECO:0000256" key="7">
    <source>
        <dbReference type="ARBA" id="ARBA00022679"/>
    </source>
</evidence>
<dbReference type="AlphaFoldDB" id="A0A915LCC7"/>
<name>A0A915LCC7_ROMCU</name>
<keyword evidence="6" id="KW-0328">Glycosyltransferase</keyword>
<evidence type="ECO:0000256" key="15">
    <source>
        <dbReference type="ARBA" id="ARBA00047273"/>
    </source>
</evidence>
<dbReference type="Proteomes" id="UP000887565">
    <property type="component" value="Unplaced"/>
</dbReference>
<evidence type="ECO:0000256" key="1">
    <source>
        <dbReference type="ARBA" id="ARBA00004240"/>
    </source>
</evidence>
<keyword evidence="11" id="KW-0325">Glycoprotein</keyword>
<reference evidence="18" key="1">
    <citation type="submission" date="2022-11" db="UniProtKB">
        <authorList>
            <consortium name="WormBaseParasite"/>
        </authorList>
    </citation>
    <scope>IDENTIFICATION</scope>
</reference>
<accession>A0A915LCC7</accession>
<evidence type="ECO:0000256" key="2">
    <source>
        <dbReference type="ARBA" id="ARBA00004922"/>
    </source>
</evidence>
<evidence type="ECO:0000313" key="17">
    <source>
        <dbReference type="Proteomes" id="UP000887565"/>
    </source>
</evidence>
<dbReference type="GO" id="GO:0005783">
    <property type="term" value="C:endoplasmic reticulum"/>
    <property type="evidence" value="ECO:0007669"/>
    <property type="project" value="UniProtKB-SubCell"/>
</dbReference>
<comment type="catalytic activity">
    <reaction evidence="15">
        <text>L-threonyl-[protein] + GDP-beta-L-fucose = 3-O-(alpha-L-fucosyl)-L-threonyl-[protein] + GDP + H(+)</text>
        <dbReference type="Rhea" id="RHEA:70491"/>
        <dbReference type="Rhea" id="RHEA-COMP:11060"/>
        <dbReference type="Rhea" id="RHEA-COMP:17915"/>
        <dbReference type="ChEBI" id="CHEBI:15378"/>
        <dbReference type="ChEBI" id="CHEBI:30013"/>
        <dbReference type="ChEBI" id="CHEBI:57273"/>
        <dbReference type="ChEBI" id="CHEBI:58189"/>
        <dbReference type="ChEBI" id="CHEBI:189631"/>
        <dbReference type="EC" id="2.4.1.221"/>
    </reaction>
    <physiologicalReaction direction="left-to-right" evidence="15">
        <dbReference type="Rhea" id="RHEA:70492"/>
    </physiologicalReaction>
</comment>
<evidence type="ECO:0000313" key="18">
    <source>
        <dbReference type="WBParaSite" id="nRc.2.0.1.t47998-RA"/>
    </source>
</evidence>
<organism evidence="17 18">
    <name type="scientific">Romanomermis culicivorax</name>
    <name type="common">Nematode worm</name>
    <dbReference type="NCBI Taxonomy" id="13658"/>
    <lineage>
        <taxon>Eukaryota</taxon>
        <taxon>Metazoa</taxon>
        <taxon>Ecdysozoa</taxon>
        <taxon>Nematoda</taxon>
        <taxon>Enoplea</taxon>
        <taxon>Dorylaimia</taxon>
        <taxon>Mermithida</taxon>
        <taxon>Mermithoidea</taxon>
        <taxon>Mermithidae</taxon>
        <taxon>Romanomermis</taxon>
    </lineage>
</organism>
<evidence type="ECO:0000256" key="4">
    <source>
        <dbReference type="ARBA" id="ARBA00012196"/>
    </source>
</evidence>
<comment type="pathway">
    <text evidence="2">Protein modification; protein glycosylation.</text>
</comment>
<sequence>IALRDNVCTHAWSTNQLFSSAQCLGYHNENGRLTKDICQPSKDLIMRQTRAMVVSLDMKSIFVASDRNHMIDDFANSLQSLEYFDSTITLVPCNEFVRCISGRVVFS</sequence>
<dbReference type="GO" id="GO:0007219">
    <property type="term" value="P:Notch signaling pathway"/>
    <property type="evidence" value="ECO:0007669"/>
    <property type="project" value="UniProtKB-KW"/>
</dbReference>
<keyword evidence="12" id="KW-0294">Fucose metabolism</keyword>
<keyword evidence="7" id="KW-0808">Transferase</keyword>